<dbReference type="InterPro" id="IPR037094">
    <property type="entry name" value="Glyco_hydro_38_cen_sf"/>
</dbReference>
<dbReference type="PANTHER" id="PTHR11607:SF28">
    <property type="entry name" value="EPIDIDYMIS-SPECIFIC ALPHA-MANNOSIDASE"/>
    <property type="match status" value="1"/>
</dbReference>
<dbReference type="EMBL" id="JACAGB010000001">
    <property type="protein sequence ID" value="KAF6392793.1"/>
    <property type="molecule type" value="Genomic_DNA"/>
</dbReference>
<sequence>MGLPRWLPLLAQLVALLSAGPRAREPIRVFVVPHSHMDVGWLYTVQESMRVYAASVYTTVVRELALGEHRRFIAAEQEFFRLWWDRTASRVQKLQVRELLAQGRLEFVSGGQVMPDEAVTHFDDQILQLTEGHGFLYETFGIRPRVSWQVDAFGASATTPTLFALAGFNAHVISRIDYEVKNAMADTKEMQFVWRGSRSLAEQQEIFTHVLDYSYCMEGYSWEGVAPFPARLQSVAFVSPSDPPVTMRNIKSYLESFTGITAEYATLSTYLRAVHAYNATWHVRGHQDFLPYTSEESQVWTGFYASRSRLKGLARRASALLHAGESMFTRCMWPRPPRRLDPGWALRQLRKLRWAVSEVQHHDGITGTQAVQVRDMSMEHLSAGVRAVLRLVAAIVLDRPPDSPGSEPEGHLAAVYNPLAWPVTALITLTVSFPHVNVTDESGRPAEAQVQRSKKIPDKYDVYVLTTIQGLSYRYYSIRPAEQAPDGKQASGASMTVTSKLGLKPRRPRTRPRGQNLVSVSNDCYTVFLDRDTNLMHSIWERWSNRTVGVTQEFLEYPVSGTLSDGPVSDNYVFLPKGPAGPAWEAVSLEIERGRLLTEIRQHFYRTLGAKEPTYVIYSRLAQVPAARELLCGRLEQELRVGPLRMNREAVLRTSTDLQNLQVLHSDSNAFQMQRRPYRDHPVHAISRNYYPMVQSAYIEDSGSRLVLVSGQAHGVSSQGDGELEVLLHRRLWNELELTQYFNVSLKEPSVARPEFWLLLGPPSVTTRLRPRAGRALQHRPVVVLGRLSEADSLSARQQEAVTLPPSLHLQTLSIPGWNYSSDHAEHLQYLRKGFPRKAKADLRRVLLRLHHLYETGEDPVLSQPVTVNLKSVLRGLGSLVAVEERSLTGTWSADSLRRWSWRTRTPGGARPRASRGPVVTIGPKEIRTFFAHFQPH</sequence>
<dbReference type="Gene3D" id="2.60.40.1180">
    <property type="entry name" value="Golgi alpha-mannosidase II"/>
    <property type="match status" value="1"/>
</dbReference>
<feature type="compositionally biased region" description="Basic residues" evidence="7">
    <location>
        <begin position="503"/>
        <end position="512"/>
    </location>
</feature>
<evidence type="ECO:0000313" key="10">
    <source>
        <dbReference type="Proteomes" id="UP000558488"/>
    </source>
</evidence>
<name>A0A7J8B1U3_PIPKU</name>
<evidence type="ECO:0000259" key="8">
    <source>
        <dbReference type="SMART" id="SM00872"/>
    </source>
</evidence>
<feature type="domain" description="Glycoside hydrolase family 38 central" evidence="8">
    <location>
        <begin position="298"/>
        <end position="381"/>
    </location>
</feature>
<evidence type="ECO:0000256" key="3">
    <source>
        <dbReference type="ARBA" id="ARBA00022801"/>
    </source>
</evidence>
<evidence type="ECO:0000256" key="5">
    <source>
        <dbReference type="ARBA" id="ARBA00023295"/>
    </source>
</evidence>
<feature type="region of interest" description="Disordered" evidence="7">
    <location>
        <begin position="484"/>
        <end position="516"/>
    </location>
</feature>
<dbReference type="Pfam" id="PF01074">
    <property type="entry name" value="Glyco_hydro_38N"/>
    <property type="match status" value="1"/>
</dbReference>
<dbReference type="InterPro" id="IPR011330">
    <property type="entry name" value="Glyco_hydro/deAcase_b/a-brl"/>
</dbReference>
<dbReference type="InterPro" id="IPR027291">
    <property type="entry name" value="Glyco_hydro_38_N_sf"/>
</dbReference>
<dbReference type="InterPro" id="IPR028995">
    <property type="entry name" value="Glyco_hydro_57/38_cen_sf"/>
</dbReference>
<dbReference type="AlphaFoldDB" id="A0A7J8B1U3"/>
<keyword evidence="6" id="KW-0732">Signal</keyword>
<keyword evidence="5 6" id="KW-0326">Glycosidase</keyword>
<feature type="signal peptide" evidence="6">
    <location>
        <begin position="1"/>
        <end position="19"/>
    </location>
</feature>
<dbReference type="Gene3D" id="2.70.98.30">
    <property type="entry name" value="Golgi alpha-mannosidase II, domain 4"/>
    <property type="match status" value="1"/>
</dbReference>
<reference evidence="9 10" key="1">
    <citation type="journal article" date="2020" name="Nature">
        <title>Six reference-quality genomes reveal evolution of bat adaptations.</title>
        <authorList>
            <person name="Jebb D."/>
            <person name="Huang Z."/>
            <person name="Pippel M."/>
            <person name="Hughes G.M."/>
            <person name="Lavrichenko K."/>
            <person name="Devanna P."/>
            <person name="Winkler S."/>
            <person name="Jermiin L.S."/>
            <person name="Skirmuntt E.C."/>
            <person name="Katzourakis A."/>
            <person name="Burkitt-Gray L."/>
            <person name="Ray D.A."/>
            <person name="Sullivan K.A.M."/>
            <person name="Roscito J.G."/>
            <person name="Kirilenko B.M."/>
            <person name="Davalos L.M."/>
            <person name="Corthals A.P."/>
            <person name="Power M.L."/>
            <person name="Jones G."/>
            <person name="Ransome R.D."/>
            <person name="Dechmann D.K.N."/>
            <person name="Locatelli A.G."/>
            <person name="Puechmaille S.J."/>
            <person name="Fedrigo O."/>
            <person name="Jarvis E.D."/>
            <person name="Hiller M."/>
            <person name="Vernes S.C."/>
            <person name="Myers E.W."/>
            <person name="Teeling E.C."/>
        </authorList>
    </citation>
    <scope>NUCLEOTIDE SEQUENCE [LARGE SCALE GENOMIC DNA]</scope>
    <source>
        <strain evidence="9">MPipKuh1</strain>
        <tissue evidence="9">Flight muscle</tissue>
    </source>
</reference>
<keyword evidence="2 6" id="KW-0479">Metal-binding</keyword>
<evidence type="ECO:0000256" key="2">
    <source>
        <dbReference type="ARBA" id="ARBA00022723"/>
    </source>
</evidence>
<evidence type="ECO:0000256" key="4">
    <source>
        <dbReference type="ARBA" id="ARBA00022833"/>
    </source>
</evidence>
<dbReference type="SUPFAM" id="SSF88688">
    <property type="entry name" value="Families 57/38 glycoside transferase middle domain"/>
    <property type="match status" value="1"/>
</dbReference>
<dbReference type="SUPFAM" id="SSF74650">
    <property type="entry name" value="Galactose mutarotase-like"/>
    <property type="match status" value="1"/>
</dbReference>
<evidence type="ECO:0000256" key="6">
    <source>
        <dbReference type="RuleBase" id="RU361199"/>
    </source>
</evidence>
<dbReference type="InterPro" id="IPR011013">
    <property type="entry name" value="Gal_mutarotase_sf_dom"/>
</dbReference>
<comment type="cofactor">
    <cofactor evidence="6">
        <name>Zn(2+)</name>
        <dbReference type="ChEBI" id="CHEBI:29105"/>
    </cofactor>
    <text evidence="6">Binds 1 zinc ion per subunit.</text>
</comment>
<gene>
    <name evidence="9" type="ORF">mPipKuh1_011158</name>
</gene>
<keyword evidence="4 6" id="KW-0862">Zinc</keyword>
<dbReference type="GO" id="GO:0030246">
    <property type="term" value="F:carbohydrate binding"/>
    <property type="evidence" value="ECO:0007669"/>
    <property type="project" value="InterPro"/>
</dbReference>
<dbReference type="InterPro" id="IPR011682">
    <property type="entry name" value="Glyco_hydro_38_C"/>
</dbReference>
<dbReference type="Gene3D" id="2.60.40.1360">
    <property type="match status" value="1"/>
</dbReference>
<dbReference type="GO" id="GO:0046872">
    <property type="term" value="F:metal ion binding"/>
    <property type="evidence" value="ECO:0007669"/>
    <property type="project" value="UniProtKB-KW"/>
</dbReference>
<feature type="chain" id="PRO_5029931806" description="Alpha-mannosidase" evidence="6">
    <location>
        <begin position="20"/>
        <end position="937"/>
    </location>
</feature>
<organism evidence="9 10">
    <name type="scientific">Pipistrellus kuhlii</name>
    <name type="common">Kuhl's pipistrelle</name>
    <dbReference type="NCBI Taxonomy" id="59472"/>
    <lineage>
        <taxon>Eukaryota</taxon>
        <taxon>Metazoa</taxon>
        <taxon>Chordata</taxon>
        <taxon>Craniata</taxon>
        <taxon>Vertebrata</taxon>
        <taxon>Euteleostomi</taxon>
        <taxon>Mammalia</taxon>
        <taxon>Eutheria</taxon>
        <taxon>Laurasiatheria</taxon>
        <taxon>Chiroptera</taxon>
        <taxon>Yangochiroptera</taxon>
        <taxon>Vespertilionidae</taxon>
        <taxon>Pipistrellus</taxon>
    </lineage>
</organism>
<protein>
    <recommendedName>
        <fullName evidence="6">Alpha-mannosidase</fullName>
        <ecNumber evidence="6">3.2.1.-</ecNumber>
    </recommendedName>
</protein>
<dbReference type="SMART" id="SM00872">
    <property type="entry name" value="Alpha-mann_mid"/>
    <property type="match status" value="1"/>
</dbReference>
<dbReference type="EC" id="3.2.1.-" evidence="6"/>
<dbReference type="InterPro" id="IPR000602">
    <property type="entry name" value="Glyco_hydro_38_N"/>
</dbReference>
<dbReference type="GO" id="GO:0006013">
    <property type="term" value="P:mannose metabolic process"/>
    <property type="evidence" value="ECO:0007669"/>
    <property type="project" value="InterPro"/>
</dbReference>
<evidence type="ECO:0000256" key="7">
    <source>
        <dbReference type="SAM" id="MobiDB-lite"/>
    </source>
</evidence>
<comment type="caution">
    <text evidence="9">The sequence shown here is derived from an EMBL/GenBank/DDBJ whole genome shotgun (WGS) entry which is preliminary data.</text>
</comment>
<evidence type="ECO:0000256" key="1">
    <source>
        <dbReference type="ARBA" id="ARBA00009792"/>
    </source>
</evidence>
<dbReference type="Pfam" id="PF07748">
    <property type="entry name" value="Glyco_hydro_38C"/>
    <property type="match status" value="1"/>
</dbReference>
<dbReference type="GO" id="GO:0005764">
    <property type="term" value="C:lysosome"/>
    <property type="evidence" value="ECO:0007669"/>
    <property type="project" value="TreeGrafter"/>
</dbReference>
<dbReference type="Gene3D" id="1.20.1270.50">
    <property type="entry name" value="Glycoside hydrolase family 38, central domain"/>
    <property type="match status" value="2"/>
</dbReference>
<dbReference type="Gene3D" id="3.20.110.10">
    <property type="entry name" value="Glycoside hydrolase 38, N terminal domain"/>
    <property type="match status" value="1"/>
</dbReference>
<dbReference type="PANTHER" id="PTHR11607">
    <property type="entry name" value="ALPHA-MANNOSIDASE"/>
    <property type="match status" value="1"/>
</dbReference>
<dbReference type="SUPFAM" id="SSF88713">
    <property type="entry name" value="Glycoside hydrolase/deacetylase"/>
    <property type="match status" value="1"/>
</dbReference>
<accession>A0A7J8B1U3</accession>
<proteinExistence type="inferred from homology"/>
<dbReference type="InterPro" id="IPR013780">
    <property type="entry name" value="Glyco_hydro_b"/>
</dbReference>
<keyword evidence="3 6" id="KW-0378">Hydrolase</keyword>
<dbReference type="Proteomes" id="UP000558488">
    <property type="component" value="Unassembled WGS sequence"/>
</dbReference>
<dbReference type="FunFam" id="2.70.98.30:FF:000005">
    <property type="entry name" value="Alpha-mannosidase"/>
    <property type="match status" value="1"/>
</dbReference>
<dbReference type="FunFam" id="2.60.40.1360:FF:000003">
    <property type="entry name" value="Alpha-mannosidase"/>
    <property type="match status" value="1"/>
</dbReference>
<comment type="similarity">
    <text evidence="1 6">Belongs to the glycosyl hydrolase 38 family.</text>
</comment>
<keyword evidence="10" id="KW-1185">Reference proteome</keyword>
<dbReference type="InterPro" id="IPR050843">
    <property type="entry name" value="Glycosyl_Hydrlase_38"/>
</dbReference>
<evidence type="ECO:0000313" key="9">
    <source>
        <dbReference type="EMBL" id="KAF6392793.1"/>
    </source>
</evidence>
<dbReference type="GO" id="GO:0004559">
    <property type="term" value="F:alpha-mannosidase activity"/>
    <property type="evidence" value="ECO:0007669"/>
    <property type="project" value="InterPro"/>
</dbReference>
<dbReference type="Pfam" id="PF09261">
    <property type="entry name" value="Alpha-mann_mid"/>
    <property type="match status" value="1"/>
</dbReference>
<dbReference type="InterPro" id="IPR015341">
    <property type="entry name" value="Glyco_hydro_38_cen"/>
</dbReference>